<dbReference type="AlphaFoldDB" id="A0A272EYF8"/>
<evidence type="ECO:0000313" key="4">
    <source>
        <dbReference type="Proteomes" id="UP000623509"/>
    </source>
</evidence>
<evidence type="ECO:0000313" key="3">
    <source>
        <dbReference type="Proteomes" id="UP000216107"/>
    </source>
</evidence>
<gene>
    <name evidence="1" type="ORF">BGI27_01705</name>
    <name evidence="2" type="ORF">CGU29_01465</name>
</gene>
<organism evidence="2 3">
    <name type="scientific">Candidatus Dactylopiibacterium carminicum</name>
    <dbReference type="NCBI Taxonomy" id="857335"/>
    <lineage>
        <taxon>Bacteria</taxon>
        <taxon>Pseudomonadati</taxon>
        <taxon>Pseudomonadota</taxon>
        <taxon>Betaproteobacteria</taxon>
        <taxon>Rhodocyclales</taxon>
        <taxon>Rhodocyclaceae</taxon>
        <taxon>Candidatus Dactylopiibacterium</taxon>
    </lineage>
</organism>
<proteinExistence type="predicted"/>
<accession>A0A272EYF8</accession>
<dbReference type="EMBL" id="NMRN01000002">
    <property type="protein sequence ID" value="PAS95141.1"/>
    <property type="molecule type" value="Genomic_DNA"/>
</dbReference>
<evidence type="ECO:0000313" key="1">
    <source>
        <dbReference type="EMBL" id="KAF7600624.1"/>
    </source>
</evidence>
<dbReference type="EMBL" id="MDUX01000003">
    <property type="protein sequence ID" value="KAF7600624.1"/>
    <property type="molecule type" value="Genomic_DNA"/>
</dbReference>
<name>A0A272EYF8_9RHOO</name>
<reference evidence="2 3" key="2">
    <citation type="submission" date="2017-07" db="EMBL/GenBank/DDBJ databases">
        <title>Candidatus Dactylopiibacterium carminicum, a nitrogen-fixing symbiont of the cochineal insect Dactylopius coccus and Dactylopius opuntiae (Hemiptera: Coccoidea: Dactylopiidae).</title>
        <authorList>
            <person name="Vera A."/>
        </authorList>
    </citation>
    <scope>NUCLEOTIDE SEQUENCE [LARGE SCALE GENOMIC DNA]</scope>
    <source>
        <strain evidence="2 3">NFDCM</strain>
    </source>
</reference>
<evidence type="ECO:0000313" key="2">
    <source>
        <dbReference type="EMBL" id="PAS95141.1"/>
    </source>
</evidence>
<keyword evidence="4" id="KW-1185">Reference proteome</keyword>
<dbReference type="InterPro" id="IPR016893">
    <property type="entry name" value="UCP028589"/>
</dbReference>
<dbReference type="PIRSF" id="PIRSF028589">
    <property type="entry name" value="UCP028589"/>
    <property type="match status" value="1"/>
</dbReference>
<dbReference type="Proteomes" id="UP000623509">
    <property type="component" value="Unassembled WGS sequence"/>
</dbReference>
<sequence length="250" mass="27104">MKQGLYSLQGEFHFAKRQANGKPGISVWAGNVAEATLNLGVTAVDKKETFSGSRGLYGRMYSDKTATLSGVLDEWSIRNLALLLHSESIDEAGGSVTGEEFPDDLVDGDIIMLDQPYASGLVLTDSATPTAATVDTDRYEFAGHNQRAIRLLDVSGHVQPFSAAYTAASYDNIGFFKNVPEEIYLIFDGIDTESDQPVIIDCFRVQFDPVANLALLNPEYGSLPFNAALMYDPRNAADGGYARLLAKKSS</sequence>
<reference evidence="1 4" key="1">
    <citation type="submission" date="2016-08" db="EMBL/GenBank/DDBJ databases">
        <title>Candidatus Dactylopiibacterium carminicum genome sequence.</title>
        <authorList>
            <person name="Ramirez-Puebla S.T."/>
            <person name="Ormeno-Orrillo E."/>
            <person name="Vera-Ponce De Leon A."/>
            <person name="Luis L."/>
            <person name="Sanchez-Flores A."/>
            <person name="Monica R."/>
            <person name="Martinez-Romero E."/>
        </authorList>
    </citation>
    <scope>NUCLEOTIDE SEQUENCE [LARGE SCALE GENOMIC DNA]</scope>
    <source>
        <strain evidence="1">END1</strain>
    </source>
</reference>
<dbReference type="RefSeq" id="WP_095523192.1">
    <property type="nucleotide sequence ID" value="NZ_MDUX01000003.1"/>
</dbReference>
<protein>
    <submittedName>
        <fullName evidence="2">Uncharacterized protein</fullName>
    </submittedName>
</protein>
<dbReference type="Proteomes" id="UP000216107">
    <property type="component" value="Unassembled WGS sequence"/>
</dbReference>
<comment type="caution">
    <text evidence="2">The sequence shown here is derived from an EMBL/GenBank/DDBJ whole genome shotgun (WGS) entry which is preliminary data.</text>
</comment>